<dbReference type="Gene3D" id="2.130.10.10">
    <property type="entry name" value="YVTN repeat-like/Quinoprotein amine dehydrogenase"/>
    <property type="match status" value="2"/>
</dbReference>
<name>A0A9C9K074_UNCW3</name>
<evidence type="ECO:0000256" key="1">
    <source>
        <dbReference type="SAM" id="SignalP"/>
    </source>
</evidence>
<dbReference type="InterPro" id="IPR018391">
    <property type="entry name" value="PQQ_b-propeller_rpt"/>
</dbReference>
<dbReference type="EMBL" id="DRIG01000061">
    <property type="protein sequence ID" value="HEC78613.1"/>
    <property type="molecule type" value="Genomic_DNA"/>
</dbReference>
<feature type="domain" description="Pyrrolo-quinoline quinone repeat" evidence="2">
    <location>
        <begin position="140"/>
        <end position="284"/>
    </location>
</feature>
<dbReference type="SMART" id="SM00564">
    <property type="entry name" value="PQQ"/>
    <property type="match status" value="5"/>
</dbReference>
<gene>
    <name evidence="3" type="ORF">ENI34_05655</name>
</gene>
<dbReference type="InterPro" id="IPR011047">
    <property type="entry name" value="Quinoprotein_ADH-like_sf"/>
</dbReference>
<evidence type="ECO:0000259" key="2">
    <source>
        <dbReference type="Pfam" id="PF13360"/>
    </source>
</evidence>
<reference evidence="3" key="1">
    <citation type="journal article" date="2020" name="mSystems">
        <title>Genome- and Community-Level Interaction Insights into Carbon Utilization and Element Cycling Functions of Hydrothermarchaeota in Hydrothermal Sediment.</title>
        <authorList>
            <person name="Zhou Z."/>
            <person name="Liu Y."/>
            <person name="Xu W."/>
            <person name="Pan J."/>
            <person name="Luo Z.H."/>
            <person name="Li M."/>
        </authorList>
    </citation>
    <scope>NUCLEOTIDE SEQUENCE</scope>
    <source>
        <strain evidence="3">HyVt-388</strain>
    </source>
</reference>
<dbReference type="Pfam" id="PF13360">
    <property type="entry name" value="PQQ_2"/>
    <property type="match status" value="2"/>
</dbReference>
<sequence>MVKRLITFMVLLLCFGLSQIEDVPKAKQRAAPASEEKMTAQDELLIPRLRSETELIAEEVSFPSGRKGWKVLIPGSRPLATVAYEDGLIFVGGGYGSYEFYALKAKTGELAWMFKTGDDGPTAAVVKNGYVVFNTESCIIYVLKAKTGEKVWEKWLGDPLMSQPAVDDKNVYMAYPGNDGFHHLACMKLKTGKEVWNVKIAGDLISAPVIYKNSVYLTCFDGTVYRYNTINGKLVWSQKKNATCAPTIHNDRIFISLRQEVESGRDSIKQYEGIATLNNKDGAQEQKEPWTLREAPYLVYGRTTANTAVQENLDASVGFGSAPAAAKLDQAKTNVGQYSVVGCWAYQGSRPVVRGGCSYNAMGNEIQAVDIKSGEVKWVQKYDDLTTEGVGGRVFAPPAYANKKLFIGSGNGEIFCLREKDGKLLWKEKLEGAVSFQPAVAKGFVFVSCDNGLLYGIETGDKDDDGWYMWGGNSEHNK</sequence>
<dbReference type="PANTHER" id="PTHR34512">
    <property type="entry name" value="CELL SURFACE PROTEIN"/>
    <property type="match status" value="1"/>
</dbReference>
<dbReference type="PANTHER" id="PTHR34512:SF30">
    <property type="entry name" value="OUTER MEMBRANE PROTEIN ASSEMBLY FACTOR BAMB"/>
    <property type="match status" value="1"/>
</dbReference>
<evidence type="ECO:0000313" key="3">
    <source>
        <dbReference type="EMBL" id="HEC78613.1"/>
    </source>
</evidence>
<organism evidence="3 4">
    <name type="scientific">candidate division WOR-3 bacterium</name>
    <dbReference type="NCBI Taxonomy" id="2052148"/>
    <lineage>
        <taxon>Bacteria</taxon>
        <taxon>Bacteria division WOR-3</taxon>
    </lineage>
</organism>
<protein>
    <recommendedName>
        <fullName evidence="2">Pyrrolo-quinoline quinone repeat domain-containing protein</fullName>
    </recommendedName>
</protein>
<feature type="chain" id="PRO_5038701716" description="Pyrrolo-quinoline quinone repeat domain-containing protein" evidence="1">
    <location>
        <begin position="21"/>
        <end position="478"/>
    </location>
</feature>
<dbReference type="InterPro" id="IPR002372">
    <property type="entry name" value="PQQ_rpt_dom"/>
</dbReference>
<dbReference type="SUPFAM" id="SSF50998">
    <property type="entry name" value="Quinoprotein alcohol dehydrogenase-like"/>
    <property type="match status" value="1"/>
</dbReference>
<dbReference type="Proteomes" id="UP000885826">
    <property type="component" value="Unassembled WGS sequence"/>
</dbReference>
<accession>A0A9C9K074</accession>
<comment type="caution">
    <text evidence="3">The sequence shown here is derived from an EMBL/GenBank/DDBJ whole genome shotgun (WGS) entry which is preliminary data.</text>
</comment>
<keyword evidence="1" id="KW-0732">Signal</keyword>
<feature type="domain" description="Pyrrolo-quinoline quinone repeat" evidence="2">
    <location>
        <begin position="364"/>
        <end position="460"/>
    </location>
</feature>
<dbReference type="InterPro" id="IPR015943">
    <property type="entry name" value="WD40/YVTN_repeat-like_dom_sf"/>
</dbReference>
<dbReference type="AlphaFoldDB" id="A0A9C9K074"/>
<feature type="signal peptide" evidence="1">
    <location>
        <begin position="1"/>
        <end position="20"/>
    </location>
</feature>
<evidence type="ECO:0000313" key="4">
    <source>
        <dbReference type="Proteomes" id="UP000885826"/>
    </source>
</evidence>
<proteinExistence type="predicted"/>